<dbReference type="EMBL" id="QMRA01000066">
    <property type="protein sequence ID" value="RLE53439.1"/>
    <property type="molecule type" value="Genomic_DNA"/>
</dbReference>
<sequence length="131" mass="14480">MKVRFILAFTLILFLLSSFNVSISFTSQFEVEGNEDLLSVRKSAYYAIEYDPITNNTSATYTSILEVENSGTKPITATLVDFALDINSSTIQLLPETPPYSSLSSIGPITQLTWVSSFQPGITYIKYTAEA</sequence>
<protein>
    <recommendedName>
        <fullName evidence="3">DUF11 domain-containing protein</fullName>
    </recommendedName>
</protein>
<gene>
    <name evidence="1" type="ORF">DRJ26_03355</name>
</gene>
<dbReference type="Proteomes" id="UP000269499">
    <property type="component" value="Unassembled WGS sequence"/>
</dbReference>
<comment type="caution">
    <text evidence="1">The sequence shown here is derived from an EMBL/GenBank/DDBJ whole genome shotgun (WGS) entry which is preliminary data.</text>
</comment>
<feature type="non-terminal residue" evidence="1">
    <location>
        <position position="131"/>
    </location>
</feature>
<organism evidence="1 2">
    <name type="scientific">Thermoproteota archaeon</name>
    <dbReference type="NCBI Taxonomy" id="2056631"/>
    <lineage>
        <taxon>Archaea</taxon>
        <taxon>Thermoproteota</taxon>
    </lineage>
</organism>
<evidence type="ECO:0000313" key="1">
    <source>
        <dbReference type="EMBL" id="RLE53439.1"/>
    </source>
</evidence>
<dbReference type="AlphaFoldDB" id="A0A497F2B5"/>
<evidence type="ECO:0008006" key="3">
    <source>
        <dbReference type="Google" id="ProtNLM"/>
    </source>
</evidence>
<accession>A0A497F2B5</accession>
<name>A0A497F2B5_9CREN</name>
<proteinExistence type="predicted"/>
<reference evidence="1 2" key="1">
    <citation type="submission" date="2018-06" db="EMBL/GenBank/DDBJ databases">
        <title>Extensive metabolic versatility and redundancy in microbially diverse, dynamic hydrothermal sediments.</title>
        <authorList>
            <person name="Dombrowski N."/>
            <person name="Teske A."/>
            <person name="Baker B.J."/>
        </authorList>
    </citation>
    <scope>NUCLEOTIDE SEQUENCE [LARGE SCALE GENOMIC DNA]</scope>
    <source>
        <strain evidence="1">B20_G2</strain>
    </source>
</reference>
<evidence type="ECO:0000313" key="2">
    <source>
        <dbReference type="Proteomes" id="UP000269499"/>
    </source>
</evidence>